<gene>
    <name evidence="5" type="ORF">AKJ09_03328</name>
</gene>
<evidence type="ECO:0000256" key="2">
    <source>
        <dbReference type="ARBA" id="ARBA00022963"/>
    </source>
</evidence>
<feature type="compositionally biased region" description="Basic and acidic residues" evidence="4">
    <location>
        <begin position="42"/>
        <end position="52"/>
    </location>
</feature>
<dbReference type="STRING" id="1391654.AKJ09_03328"/>
<dbReference type="PANTHER" id="PTHR10272">
    <property type="entry name" value="PLATELET-ACTIVATING FACTOR ACETYLHYDROLASE"/>
    <property type="match status" value="1"/>
</dbReference>
<keyword evidence="3" id="KW-0443">Lipid metabolism</keyword>
<dbReference type="PROSITE" id="PS51257">
    <property type="entry name" value="PROKAR_LIPOPROTEIN"/>
    <property type="match status" value="1"/>
</dbReference>
<dbReference type="Gene3D" id="3.40.50.1820">
    <property type="entry name" value="alpha/beta hydrolase"/>
    <property type="match status" value="1"/>
</dbReference>
<keyword evidence="1" id="KW-0378">Hydrolase</keyword>
<reference evidence="5 6" key="1">
    <citation type="submission" date="2015-08" db="EMBL/GenBank/DDBJ databases">
        <authorList>
            <person name="Babu N.S."/>
            <person name="Beckwith C.J."/>
            <person name="Beseler K.G."/>
            <person name="Brison A."/>
            <person name="Carone J.V."/>
            <person name="Caskin T.P."/>
            <person name="Diamond M."/>
            <person name="Durham M.E."/>
            <person name="Foxe J.M."/>
            <person name="Go M."/>
            <person name="Henderson B.A."/>
            <person name="Jones I.B."/>
            <person name="McGettigan J.A."/>
            <person name="Micheletti S.J."/>
            <person name="Nasrallah M.E."/>
            <person name="Ortiz D."/>
            <person name="Piller C.R."/>
            <person name="Privatt S.R."/>
            <person name="Schneider S.L."/>
            <person name="Sharp S."/>
            <person name="Smith T.C."/>
            <person name="Stanton J.D."/>
            <person name="Ullery H.E."/>
            <person name="Wilson R.J."/>
            <person name="Serrano M.G."/>
            <person name="Buck G."/>
            <person name="Lee V."/>
            <person name="Wang Y."/>
            <person name="Carvalho R."/>
            <person name="Voegtly L."/>
            <person name="Shi R."/>
            <person name="Duckworth R."/>
            <person name="Johnson A."/>
            <person name="Loviza R."/>
            <person name="Walstead R."/>
            <person name="Shah Z."/>
            <person name="Kiflezghi M."/>
            <person name="Wade K."/>
            <person name="Ball S.L."/>
            <person name="Bradley K.W."/>
            <person name="Asai D.J."/>
            <person name="Bowman C.A."/>
            <person name="Russell D.A."/>
            <person name="Pope W.H."/>
            <person name="Jacobs-Sera D."/>
            <person name="Hendrix R.W."/>
            <person name="Hatfull G.F."/>
        </authorList>
    </citation>
    <scope>NUCLEOTIDE SEQUENCE [LARGE SCALE GENOMIC DNA]</scope>
    <source>
        <strain evidence="5 6">DSM 27648</strain>
    </source>
</reference>
<keyword evidence="2" id="KW-0442">Lipid degradation</keyword>
<name>A0A0K1PU60_9BACT</name>
<dbReference type="InterPro" id="IPR029058">
    <property type="entry name" value="AB_hydrolase_fold"/>
</dbReference>
<protein>
    <submittedName>
        <fullName evidence="5">Uncharacterized protein</fullName>
    </submittedName>
</protein>
<dbReference type="OrthoDB" id="192696at2"/>
<evidence type="ECO:0000256" key="3">
    <source>
        <dbReference type="ARBA" id="ARBA00023098"/>
    </source>
</evidence>
<dbReference type="AlphaFoldDB" id="A0A0K1PU60"/>
<evidence type="ECO:0000256" key="1">
    <source>
        <dbReference type="ARBA" id="ARBA00022801"/>
    </source>
</evidence>
<dbReference type="PANTHER" id="PTHR10272:SF0">
    <property type="entry name" value="PLATELET-ACTIVATING FACTOR ACETYLHYDROLASE"/>
    <property type="match status" value="1"/>
</dbReference>
<dbReference type="EMBL" id="CP012333">
    <property type="protein sequence ID" value="AKU96664.1"/>
    <property type="molecule type" value="Genomic_DNA"/>
</dbReference>
<evidence type="ECO:0000313" key="5">
    <source>
        <dbReference type="EMBL" id="AKU96664.1"/>
    </source>
</evidence>
<dbReference type="GO" id="GO:0003847">
    <property type="term" value="F:1-alkyl-2-acetylglycerophosphocholine esterase activity"/>
    <property type="evidence" value="ECO:0007669"/>
    <property type="project" value="TreeGrafter"/>
</dbReference>
<dbReference type="Pfam" id="PF03403">
    <property type="entry name" value="PAF-AH_p_II"/>
    <property type="match status" value="1"/>
</dbReference>
<keyword evidence="6" id="KW-1185">Reference proteome</keyword>
<dbReference type="SUPFAM" id="SSF53474">
    <property type="entry name" value="alpha/beta-Hydrolases"/>
    <property type="match status" value="1"/>
</dbReference>
<dbReference type="KEGG" id="llu:AKJ09_03328"/>
<evidence type="ECO:0000313" key="6">
    <source>
        <dbReference type="Proteomes" id="UP000064967"/>
    </source>
</evidence>
<sequence>MKALKVFGLGIALTLVACSSDDSNEESVSSTDNALSGNDDDDRGRGDRDYVDPLKNGPYLAGSKSIFVRDPSRRFDPWNEVYGSSDYKTLLTHLNAIGEPRTLVTEVWYPVDAPRGCGSSGHGHGQGQDHDGDDDFDDAHCQLGSVQHPTYLDYYFGDRSIFDRRSVSPYMITASGQPVAAIQANDPTAFAALEHDVLDELANRKRGSWANAPIANGRFPVVVLSHGGFTGNVRPDSSREMWTSLGEKLASHGYIVVAMNHTGDSRLPAVFHDAGSKLRQQEGQAAVNAAYQILFSQAPVPDRITGLIFQPGGFPIANEMMQHLFEMRADDVMSVIKSIKALDKDRHSFLGGHVDTDHIGVSGHSLGSMTTQIVLASEKSVTTGIGWNNGLPKSWEPPRFKPITKPTLLTLAYEDDLSRTFFTNVPFMIYPNVVPGGQPSDYLFLASERVFPPTLDNPEPVVRSCYGRLQGPKELLGFVDSTHWDVTDYDDYLFPRYRLAAGETKVAFDNVLQHMPFGQDVLDPNFVGASYSTVSWTQVGGKWEYTPHVMRDYYSVAWFGRYLKGIGTYANDLQHDPFGDKTVVLKQGIRR</sequence>
<evidence type="ECO:0000256" key="4">
    <source>
        <dbReference type="SAM" id="MobiDB-lite"/>
    </source>
</evidence>
<feature type="region of interest" description="Disordered" evidence="4">
    <location>
        <begin position="22"/>
        <end position="56"/>
    </location>
</feature>
<dbReference type="RefSeq" id="WP_146647914.1">
    <property type="nucleotide sequence ID" value="NZ_CP012333.1"/>
</dbReference>
<dbReference type="Proteomes" id="UP000064967">
    <property type="component" value="Chromosome"/>
</dbReference>
<accession>A0A0K1PU60</accession>
<proteinExistence type="predicted"/>
<organism evidence="5 6">
    <name type="scientific">Labilithrix luteola</name>
    <dbReference type="NCBI Taxonomy" id="1391654"/>
    <lineage>
        <taxon>Bacteria</taxon>
        <taxon>Pseudomonadati</taxon>
        <taxon>Myxococcota</taxon>
        <taxon>Polyangia</taxon>
        <taxon>Polyangiales</taxon>
        <taxon>Labilitrichaceae</taxon>
        <taxon>Labilithrix</taxon>
    </lineage>
</organism>
<dbReference type="GO" id="GO:0016042">
    <property type="term" value="P:lipid catabolic process"/>
    <property type="evidence" value="ECO:0007669"/>
    <property type="project" value="UniProtKB-KW"/>
</dbReference>